<evidence type="ECO:0000256" key="3">
    <source>
        <dbReference type="ARBA" id="ARBA00022989"/>
    </source>
</evidence>
<dbReference type="InterPro" id="IPR001129">
    <property type="entry name" value="Membr-assoc_MAPEG"/>
</dbReference>
<keyword evidence="4 5" id="KW-0472">Membrane</keyword>
<dbReference type="SUPFAM" id="SSF161084">
    <property type="entry name" value="MAPEG domain-like"/>
    <property type="match status" value="1"/>
</dbReference>
<evidence type="ECO:0000313" key="7">
    <source>
        <dbReference type="Proteomes" id="UP000692816"/>
    </source>
</evidence>
<feature type="transmembrane region" description="Helical" evidence="5">
    <location>
        <begin position="105"/>
        <end position="126"/>
    </location>
</feature>
<protein>
    <submittedName>
        <fullName evidence="6">MAPEG family protein</fullName>
    </submittedName>
</protein>
<sequence length="130" mass="13371">MGHSGVGEVSIFGAVFAVSLVALSLPVSLRRAKVGEMVGDGADETLRRRIRAQGNFIEYVALGIISLGLVEAHAVPAWIVVAIGATLASGRLLHAIGMLGGSAPVRGFGMLLTYAALLVAAGWLIMDAAF</sequence>
<reference evidence="6" key="1">
    <citation type="journal article" date="2021" name="Int. J. Syst. Evol. Microbiol.">
        <title>Bradyrhizobium septentrionale sp. nov. (sv. septentrionale) and Bradyrhizobium quebecense sp. nov. (sv. septentrionale) associated with legumes native to Canada possess rearranged symbiosis genes and numerous insertion sequences.</title>
        <authorList>
            <person name="Bromfield E.S.P."/>
            <person name="Cloutier S."/>
        </authorList>
    </citation>
    <scope>NUCLEOTIDE SEQUENCE</scope>
    <source>
        <strain evidence="6">12S5</strain>
    </source>
</reference>
<dbReference type="Proteomes" id="UP000692816">
    <property type="component" value="Unassembled WGS sequence"/>
</dbReference>
<dbReference type="EMBL" id="JAGEPA010000001">
    <property type="protein sequence ID" value="MBO1434064.1"/>
    <property type="molecule type" value="Genomic_DNA"/>
</dbReference>
<dbReference type="Pfam" id="PF01124">
    <property type="entry name" value="MAPEG"/>
    <property type="match status" value="1"/>
</dbReference>
<evidence type="ECO:0000256" key="4">
    <source>
        <dbReference type="ARBA" id="ARBA00023136"/>
    </source>
</evidence>
<evidence type="ECO:0000313" key="6">
    <source>
        <dbReference type="EMBL" id="MBO1434064.1"/>
    </source>
</evidence>
<feature type="transmembrane region" description="Helical" evidence="5">
    <location>
        <begin position="50"/>
        <end position="69"/>
    </location>
</feature>
<comment type="caution">
    <text evidence="6">The sequence shown here is derived from an EMBL/GenBank/DDBJ whole genome shotgun (WGS) entry which is preliminary data.</text>
</comment>
<keyword evidence="2 5" id="KW-0812">Transmembrane</keyword>
<evidence type="ECO:0000256" key="1">
    <source>
        <dbReference type="ARBA" id="ARBA00004370"/>
    </source>
</evidence>
<evidence type="ECO:0000256" key="2">
    <source>
        <dbReference type="ARBA" id="ARBA00022692"/>
    </source>
</evidence>
<comment type="subcellular location">
    <subcellularLocation>
        <location evidence="1">Membrane</location>
    </subcellularLocation>
</comment>
<dbReference type="PANTHER" id="PTHR35814:SF1">
    <property type="entry name" value="GLUTATHIONE S-TRANSFERASE-RELATED"/>
    <property type="match status" value="1"/>
</dbReference>
<proteinExistence type="predicted"/>
<name>A0ABS3MRI9_9BRAD</name>
<gene>
    <name evidence="6" type="ORF">J4P68_32900</name>
</gene>
<evidence type="ECO:0000256" key="5">
    <source>
        <dbReference type="SAM" id="Phobius"/>
    </source>
</evidence>
<dbReference type="PANTHER" id="PTHR35814">
    <property type="match status" value="1"/>
</dbReference>
<dbReference type="InterPro" id="IPR023352">
    <property type="entry name" value="MAPEG-like_dom_sf"/>
</dbReference>
<accession>A0ABS3MRI9</accession>
<dbReference type="Gene3D" id="1.20.120.550">
    <property type="entry name" value="Membrane associated eicosanoid/glutathione metabolism-like domain"/>
    <property type="match status" value="1"/>
</dbReference>
<keyword evidence="3 5" id="KW-1133">Transmembrane helix</keyword>
<feature type="transmembrane region" description="Helical" evidence="5">
    <location>
        <begin position="6"/>
        <end position="29"/>
    </location>
</feature>
<organism evidence="6 7">
    <name type="scientific">Bradyrhizobium quebecense</name>
    <dbReference type="NCBI Taxonomy" id="2748629"/>
    <lineage>
        <taxon>Bacteria</taxon>
        <taxon>Pseudomonadati</taxon>
        <taxon>Pseudomonadota</taxon>
        <taxon>Alphaproteobacteria</taxon>
        <taxon>Hyphomicrobiales</taxon>
        <taxon>Nitrobacteraceae</taxon>
        <taxon>Bradyrhizobium</taxon>
    </lineage>
</organism>
<keyword evidence="7" id="KW-1185">Reference proteome</keyword>